<keyword evidence="11" id="KW-0413">Isomerase</keyword>
<evidence type="ECO:0000256" key="13">
    <source>
        <dbReference type="ARBA" id="ARBA00041398"/>
    </source>
</evidence>
<dbReference type="InterPro" id="IPR005844">
    <property type="entry name" value="A-D-PHexomutase_a/b/a-I"/>
</dbReference>
<dbReference type="EMBL" id="CP107027">
    <property type="protein sequence ID" value="UYG95794.1"/>
    <property type="molecule type" value="Genomic_DNA"/>
</dbReference>
<keyword evidence="8" id="KW-0597">Phosphoprotein</keyword>
<dbReference type="InterPro" id="IPR005843">
    <property type="entry name" value="A-D-PHexomutase_C"/>
</dbReference>
<keyword evidence="7" id="KW-0313">Glucose metabolism</keyword>
<dbReference type="PANTHER" id="PTHR45745:SF1">
    <property type="entry name" value="PHOSPHOGLUCOMUTASE 2B-RELATED"/>
    <property type="match status" value="1"/>
</dbReference>
<evidence type="ECO:0000256" key="5">
    <source>
        <dbReference type="ARBA" id="ARBA00010231"/>
    </source>
</evidence>
<dbReference type="GO" id="GO:0006166">
    <property type="term" value="P:purine ribonucleoside salvage"/>
    <property type="evidence" value="ECO:0007669"/>
    <property type="project" value="TreeGrafter"/>
</dbReference>
<comment type="pathway">
    <text evidence="4">Lipid metabolism.</text>
</comment>
<dbReference type="PANTHER" id="PTHR45745">
    <property type="entry name" value="PHOSPHOMANNOMUTASE 45A"/>
    <property type="match status" value="1"/>
</dbReference>
<dbReference type="GO" id="GO:0006006">
    <property type="term" value="P:glucose metabolic process"/>
    <property type="evidence" value="ECO:0007669"/>
    <property type="project" value="UniProtKB-KW"/>
</dbReference>
<dbReference type="Pfam" id="PF00408">
    <property type="entry name" value="PGM_PMM_IV"/>
    <property type="match status" value="1"/>
</dbReference>
<dbReference type="Proteomes" id="UP001163104">
    <property type="component" value="Chromosome"/>
</dbReference>
<dbReference type="Gene3D" id="3.30.310.50">
    <property type="entry name" value="Alpha-D-phosphohexomutase, C-terminal domain"/>
    <property type="match status" value="1"/>
</dbReference>
<dbReference type="InterPro" id="IPR005841">
    <property type="entry name" value="Alpha-D-phosphohexomutase_SF"/>
</dbReference>
<dbReference type="Pfam" id="PF02880">
    <property type="entry name" value="PGM_PMM_III"/>
    <property type="match status" value="1"/>
</dbReference>
<dbReference type="EC" id="5.4.2.2" evidence="6"/>
<name>A0AA46P602_CYTFI</name>
<dbReference type="InterPro" id="IPR036900">
    <property type="entry name" value="A-D-PHexomutase_C_sf"/>
</dbReference>
<feature type="domain" description="Alpha-D-phosphohexomutase alpha/beta/alpha" evidence="19">
    <location>
        <begin position="327"/>
        <end position="453"/>
    </location>
</feature>
<evidence type="ECO:0000313" key="21">
    <source>
        <dbReference type="Proteomes" id="UP001163104"/>
    </source>
</evidence>
<dbReference type="GO" id="GO:0000287">
    <property type="term" value="F:magnesium ion binding"/>
    <property type="evidence" value="ECO:0007669"/>
    <property type="project" value="InterPro"/>
</dbReference>
<feature type="domain" description="Alpha-D-phosphohexomutase alpha/beta/alpha" evidence="18">
    <location>
        <begin position="224"/>
        <end position="315"/>
    </location>
</feature>
<dbReference type="SUPFAM" id="SSF55957">
    <property type="entry name" value="Phosphoglucomutase, C-terminal domain"/>
    <property type="match status" value="1"/>
</dbReference>
<dbReference type="Pfam" id="PF02879">
    <property type="entry name" value="PGM_PMM_II"/>
    <property type="match status" value="1"/>
</dbReference>
<evidence type="ECO:0000256" key="11">
    <source>
        <dbReference type="ARBA" id="ARBA00023235"/>
    </source>
</evidence>
<keyword evidence="7" id="KW-0119">Carbohydrate metabolism</keyword>
<sequence>MNWKLQADKWLSYRWLDKELKKKLLEIEQNPKILEDCFYKNLEFGTGGIRGELGPGTNRMNIYTVRKAAMGLADYISQKGENAKQRGLVIAYDCRHKSKEFAMEVAKTVGKQGIRIYFFREMSPTPELSFAVRFLNASAGVVITASHNPPEYNGFKVYGEDGGQITTSSAEQITSYINMIQDELQISVMDEMILIDQGLLKYIGPDLDIAYLEKLTTIKLNPKVVKSTGTNLKIVFSPLHGTAQKLVSAGLKKFGFNNITIVKEQEHPDPEFTTVKLPNPEEHEAFEMAIKYGKQINADILMATDPDADRLGVAAKSESGEYAILTGNQMGALMLHYVLTQKKEKGILPKNAVVIKTIVTSEIGKAIADDFAVKTVDTLTGFKYIGEKIKEFEKSKELTFQFGYEESYGYLIGDFVRDKDAIQAAVFAAEVAAFYKAKGMTLFDGLHELYEKYGFYLETLKSLTLKGKEGTEKIADILKLFRENCPANIAGNALTGVEDYQSGEYINLVTGEKESVHLSKANVIKFYLEDGSWFAIRPSGTEPKIKFYFSVVGLSKNHSEKRLKVLENGVLGIVEKFLKE</sequence>
<protein>
    <recommendedName>
        <fullName evidence="12">Phosphoglucomutase</fullName>
        <ecNumber evidence="6">5.4.2.2</ecNumber>
    </recommendedName>
    <alternativeName>
        <fullName evidence="14">Alpha-phosphoglucomutase</fullName>
    </alternativeName>
    <alternativeName>
        <fullName evidence="13">Glucose phosphomutase</fullName>
    </alternativeName>
</protein>
<evidence type="ECO:0000256" key="14">
    <source>
        <dbReference type="ARBA" id="ARBA00041467"/>
    </source>
</evidence>
<evidence type="ECO:0000256" key="8">
    <source>
        <dbReference type="ARBA" id="ARBA00022553"/>
    </source>
</evidence>
<accession>A0AA46P602</accession>
<gene>
    <name evidence="20" type="ORF">OD459_01840</name>
</gene>
<evidence type="ECO:0000259" key="19">
    <source>
        <dbReference type="Pfam" id="PF02880"/>
    </source>
</evidence>
<dbReference type="InterPro" id="IPR016055">
    <property type="entry name" value="A-D-PHexomutase_a/b/a-I/II/III"/>
</dbReference>
<reference evidence="20" key="1">
    <citation type="submission" date="2022-10" db="EMBL/GenBank/DDBJ databases">
        <title>Mechanism of multi-heavy metal repair in Cytobacillus Firmus M7.</title>
        <authorList>
            <person name="Li X."/>
            <person name="Yu C."/>
        </authorList>
    </citation>
    <scope>NUCLEOTIDE SEQUENCE</scope>
    <source>
        <strain evidence="20">M7</strain>
    </source>
</reference>
<evidence type="ECO:0000256" key="4">
    <source>
        <dbReference type="ARBA" id="ARBA00005189"/>
    </source>
</evidence>
<dbReference type="GO" id="GO:0008973">
    <property type="term" value="F:phosphopentomutase activity"/>
    <property type="evidence" value="ECO:0007669"/>
    <property type="project" value="TreeGrafter"/>
</dbReference>
<evidence type="ECO:0000256" key="12">
    <source>
        <dbReference type="ARBA" id="ARBA00039995"/>
    </source>
</evidence>
<dbReference type="InterPro" id="IPR005846">
    <property type="entry name" value="A-D-PHexomutase_a/b/a-III"/>
</dbReference>
<organism evidence="20 21">
    <name type="scientific">Cytobacillus firmus</name>
    <name type="common">Bacillus firmus</name>
    <dbReference type="NCBI Taxonomy" id="1399"/>
    <lineage>
        <taxon>Bacteria</taxon>
        <taxon>Bacillati</taxon>
        <taxon>Bacillota</taxon>
        <taxon>Bacilli</taxon>
        <taxon>Bacillales</taxon>
        <taxon>Bacillaceae</taxon>
        <taxon>Cytobacillus</taxon>
    </lineage>
</organism>
<dbReference type="Gene3D" id="3.40.120.10">
    <property type="entry name" value="Alpha-D-Glucose-1,6-Bisphosphate, subunit A, domain 3"/>
    <property type="match status" value="3"/>
</dbReference>
<dbReference type="PRINTS" id="PR00509">
    <property type="entry name" value="PGMPMM"/>
</dbReference>
<dbReference type="AlphaFoldDB" id="A0AA46P602"/>
<evidence type="ECO:0000256" key="6">
    <source>
        <dbReference type="ARBA" id="ARBA00012728"/>
    </source>
</evidence>
<feature type="domain" description="Alpha-D-phosphohexomutase C-terminal" evidence="16">
    <location>
        <begin position="520"/>
        <end position="549"/>
    </location>
</feature>
<dbReference type="InterPro" id="IPR016066">
    <property type="entry name" value="A-D-PHexomutase_CS"/>
</dbReference>
<keyword evidence="10 15" id="KW-0460">Magnesium</keyword>
<evidence type="ECO:0000256" key="10">
    <source>
        <dbReference type="ARBA" id="ARBA00022842"/>
    </source>
</evidence>
<feature type="domain" description="Alpha-D-phosphohexomutase alpha/beta/alpha" evidence="17">
    <location>
        <begin position="43"/>
        <end position="180"/>
    </location>
</feature>
<evidence type="ECO:0000259" key="17">
    <source>
        <dbReference type="Pfam" id="PF02878"/>
    </source>
</evidence>
<evidence type="ECO:0000256" key="2">
    <source>
        <dbReference type="ARBA" id="ARBA00001946"/>
    </source>
</evidence>
<evidence type="ECO:0000256" key="3">
    <source>
        <dbReference type="ARBA" id="ARBA00005164"/>
    </source>
</evidence>
<evidence type="ECO:0000256" key="7">
    <source>
        <dbReference type="ARBA" id="ARBA00022526"/>
    </source>
</evidence>
<evidence type="ECO:0000256" key="9">
    <source>
        <dbReference type="ARBA" id="ARBA00022723"/>
    </source>
</evidence>
<dbReference type="InterPro" id="IPR005845">
    <property type="entry name" value="A-D-PHexomutase_a/b/a-II"/>
</dbReference>
<comment type="pathway">
    <text evidence="3">Glycolipid metabolism; diglucosyl-diacylglycerol biosynthesis.</text>
</comment>
<keyword evidence="9 15" id="KW-0479">Metal-binding</keyword>
<evidence type="ECO:0000313" key="20">
    <source>
        <dbReference type="EMBL" id="UYG95794.1"/>
    </source>
</evidence>
<evidence type="ECO:0000259" key="18">
    <source>
        <dbReference type="Pfam" id="PF02879"/>
    </source>
</evidence>
<evidence type="ECO:0000259" key="16">
    <source>
        <dbReference type="Pfam" id="PF00408"/>
    </source>
</evidence>
<comment type="similarity">
    <text evidence="5 15">Belongs to the phosphohexose mutase family.</text>
</comment>
<comment type="cofactor">
    <cofactor evidence="2">
        <name>Mg(2+)</name>
        <dbReference type="ChEBI" id="CHEBI:18420"/>
    </cofactor>
</comment>
<evidence type="ECO:0000256" key="1">
    <source>
        <dbReference type="ARBA" id="ARBA00000443"/>
    </source>
</evidence>
<dbReference type="GO" id="GO:0004614">
    <property type="term" value="F:phosphoglucomutase activity"/>
    <property type="evidence" value="ECO:0007669"/>
    <property type="project" value="UniProtKB-EC"/>
</dbReference>
<dbReference type="Pfam" id="PF02878">
    <property type="entry name" value="PGM_PMM_I"/>
    <property type="match status" value="1"/>
</dbReference>
<dbReference type="RefSeq" id="WP_048011794.1">
    <property type="nucleotide sequence ID" value="NZ_CP107027.1"/>
</dbReference>
<dbReference type="PROSITE" id="PS00710">
    <property type="entry name" value="PGM_PMM"/>
    <property type="match status" value="1"/>
</dbReference>
<evidence type="ECO:0000256" key="15">
    <source>
        <dbReference type="RuleBase" id="RU004326"/>
    </source>
</evidence>
<dbReference type="CDD" id="cd05799">
    <property type="entry name" value="PGM2"/>
    <property type="match status" value="1"/>
</dbReference>
<dbReference type="SUPFAM" id="SSF53738">
    <property type="entry name" value="Phosphoglucomutase, first 3 domains"/>
    <property type="match status" value="3"/>
</dbReference>
<proteinExistence type="inferred from homology"/>
<comment type="catalytic activity">
    <reaction evidence="1">
        <text>alpha-D-glucose 1-phosphate = alpha-D-glucose 6-phosphate</text>
        <dbReference type="Rhea" id="RHEA:23536"/>
        <dbReference type="ChEBI" id="CHEBI:58225"/>
        <dbReference type="ChEBI" id="CHEBI:58601"/>
        <dbReference type="EC" id="5.4.2.2"/>
    </reaction>
</comment>